<gene>
    <name evidence="1" type="ORF">OMM_01829</name>
</gene>
<sequence length="188" mass="21972">MNYLYILSEDESDDVFYKGCVEKITGEHFELIPRRIRKGGGISKVRKHIPLLLRDINFSGSVENTFFLIALDNDRSPTHPNHEIQEFVYKLPKKEQVKKCRYCEIENLAKQILGTDRNSWPISGAIAVPVQMIESWFLLICDSKKYENEKNLPIFAKQKSEIAKRYYAPNKPSKQLKDLCTDERKNFK</sequence>
<protein>
    <recommendedName>
        <fullName evidence="3">DUF4276 family protein</fullName>
    </recommendedName>
</protein>
<evidence type="ECO:0000313" key="2">
    <source>
        <dbReference type="Proteomes" id="UP000189670"/>
    </source>
</evidence>
<comment type="caution">
    <text evidence="1">The sequence shown here is derived from an EMBL/GenBank/DDBJ whole genome shotgun (WGS) entry which is preliminary data.</text>
</comment>
<proteinExistence type="predicted"/>
<name>A0A1V1PBW3_9BACT</name>
<dbReference type="Proteomes" id="UP000189670">
    <property type="component" value="Unassembled WGS sequence"/>
</dbReference>
<evidence type="ECO:0000313" key="1">
    <source>
        <dbReference type="EMBL" id="ETR72276.1"/>
    </source>
</evidence>
<dbReference type="EMBL" id="ATBP01000164">
    <property type="protein sequence ID" value="ETR72276.1"/>
    <property type="molecule type" value="Genomic_DNA"/>
</dbReference>
<reference evidence="2" key="1">
    <citation type="submission" date="2012-11" db="EMBL/GenBank/DDBJ databases">
        <authorList>
            <person name="Lucero-Rivera Y.E."/>
            <person name="Tovar-Ramirez D."/>
        </authorList>
    </citation>
    <scope>NUCLEOTIDE SEQUENCE [LARGE SCALE GENOMIC DNA]</scope>
    <source>
        <strain evidence="2">Araruama</strain>
    </source>
</reference>
<accession>A0A1V1PBW3</accession>
<evidence type="ECO:0008006" key="3">
    <source>
        <dbReference type="Google" id="ProtNLM"/>
    </source>
</evidence>
<dbReference type="AlphaFoldDB" id="A0A1V1PBW3"/>
<organism evidence="1 2">
    <name type="scientific">Candidatus Magnetoglobus multicellularis str. Araruama</name>
    <dbReference type="NCBI Taxonomy" id="890399"/>
    <lineage>
        <taxon>Bacteria</taxon>
        <taxon>Pseudomonadati</taxon>
        <taxon>Thermodesulfobacteriota</taxon>
        <taxon>Desulfobacteria</taxon>
        <taxon>Desulfobacterales</taxon>
        <taxon>Desulfobacteraceae</taxon>
        <taxon>Candidatus Magnetoglobus</taxon>
    </lineage>
</organism>